<organism evidence="2">
    <name type="scientific">viral metagenome</name>
    <dbReference type="NCBI Taxonomy" id="1070528"/>
    <lineage>
        <taxon>unclassified sequences</taxon>
        <taxon>metagenomes</taxon>
        <taxon>organismal metagenomes</taxon>
    </lineage>
</organism>
<feature type="transmembrane region" description="Helical" evidence="1">
    <location>
        <begin position="261"/>
        <end position="282"/>
    </location>
</feature>
<keyword evidence="1" id="KW-1133">Transmembrane helix</keyword>
<keyword evidence="1" id="KW-0472">Membrane</keyword>
<evidence type="ECO:0000313" key="2">
    <source>
        <dbReference type="EMBL" id="QHT01994.1"/>
    </source>
</evidence>
<feature type="transmembrane region" description="Helical" evidence="1">
    <location>
        <begin position="231"/>
        <end position="255"/>
    </location>
</feature>
<evidence type="ECO:0000256" key="1">
    <source>
        <dbReference type="SAM" id="Phobius"/>
    </source>
</evidence>
<feature type="transmembrane region" description="Helical" evidence="1">
    <location>
        <begin position="32"/>
        <end position="51"/>
    </location>
</feature>
<dbReference type="AlphaFoldDB" id="A0A6C0CEH9"/>
<keyword evidence="1" id="KW-0812">Transmembrane</keyword>
<reference evidence="2" key="1">
    <citation type="journal article" date="2020" name="Nature">
        <title>Giant virus diversity and host interactions through global metagenomics.</title>
        <authorList>
            <person name="Schulz F."/>
            <person name="Roux S."/>
            <person name="Paez-Espino D."/>
            <person name="Jungbluth S."/>
            <person name="Walsh D.A."/>
            <person name="Denef V.J."/>
            <person name="McMahon K.D."/>
            <person name="Konstantinidis K.T."/>
            <person name="Eloe-Fadrosh E.A."/>
            <person name="Kyrpides N.C."/>
            <person name="Woyke T."/>
        </authorList>
    </citation>
    <scope>NUCLEOTIDE SEQUENCE</scope>
    <source>
        <strain evidence="2">GVMAG-M-3300020523-10</strain>
    </source>
</reference>
<sequence>MDRHGNGSPNIINNINSFNDNASYYELFNQDIWITIIVFIIVFFIAAYFFIKSTIRSYKAEWEKNKCNPIFMPFASIINPDLANGDDFAYVLDNFKDCLDMLNAESATRMTKPINDIRENLGSFYGNLYGVANTTYEYIVKLFNLMLHFARLFLEKILNFTLNTQLVFITINDFFAKILSVLTVIYYTLQLLIGAYRLIFIVAVMGFLLVFVIPSGLIVTTQIILLVNSIVRLATAAGLLPWSIGFFIVTLVLVIVGIITFIFALIFFIILTLLYVLFLSFVNEIEIR</sequence>
<feature type="transmembrane region" description="Helical" evidence="1">
    <location>
        <begin position="195"/>
        <end position="219"/>
    </location>
</feature>
<accession>A0A6C0CEH9</accession>
<dbReference type="EMBL" id="MN739385">
    <property type="protein sequence ID" value="QHT01994.1"/>
    <property type="molecule type" value="Genomic_DNA"/>
</dbReference>
<name>A0A6C0CEH9_9ZZZZ</name>
<feature type="transmembrane region" description="Helical" evidence="1">
    <location>
        <begin position="166"/>
        <end position="189"/>
    </location>
</feature>
<protein>
    <submittedName>
        <fullName evidence="2">Uncharacterized protein</fullName>
    </submittedName>
</protein>
<proteinExistence type="predicted"/>